<feature type="compositionally biased region" description="Basic residues" evidence="18">
    <location>
        <begin position="328"/>
        <end position="340"/>
    </location>
</feature>
<feature type="domain" description="Helicase C-terminal" evidence="20">
    <location>
        <begin position="233"/>
        <end position="425"/>
    </location>
</feature>
<evidence type="ECO:0000256" key="7">
    <source>
        <dbReference type="ARBA" id="ARBA00022806"/>
    </source>
</evidence>
<evidence type="ECO:0000259" key="19">
    <source>
        <dbReference type="PROSITE" id="PS51192"/>
    </source>
</evidence>
<dbReference type="PROSITE" id="PS51194">
    <property type="entry name" value="HELICASE_CTER"/>
    <property type="match status" value="1"/>
</dbReference>
<dbReference type="InterPro" id="IPR027417">
    <property type="entry name" value="P-loop_NTPase"/>
</dbReference>
<dbReference type="EnsemblMetazoa" id="XM_038215179.1">
    <property type="protein sequence ID" value="XP_038071107.1"/>
    <property type="gene ID" value="LOC119739998"/>
</dbReference>
<evidence type="ECO:0000256" key="6">
    <source>
        <dbReference type="ARBA" id="ARBA00022801"/>
    </source>
</evidence>
<evidence type="ECO:0000313" key="23">
    <source>
        <dbReference type="Proteomes" id="UP000887568"/>
    </source>
</evidence>
<name>A0A914B6M0_PATMI</name>
<dbReference type="CDD" id="cd17961">
    <property type="entry name" value="DEADc_DDX56"/>
    <property type="match status" value="1"/>
</dbReference>
<feature type="domain" description="Helicase ATP-binding" evidence="19">
    <location>
        <begin position="43"/>
        <end position="221"/>
    </location>
</feature>
<evidence type="ECO:0000259" key="20">
    <source>
        <dbReference type="PROSITE" id="PS51194"/>
    </source>
</evidence>
<dbReference type="PROSITE" id="PS51192">
    <property type="entry name" value="HELICASE_ATP_BIND_1"/>
    <property type="match status" value="1"/>
</dbReference>
<evidence type="ECO:0000256" key="15">
    <source>
        <dbReference type="ARBA" id="ARBA00072895"/>
    </source>
</evidence>
<comment type="function">
    <text evidence="13">Nucleolar RNA helicase that plays a role in various biological processes including innate immunity, ribosome biogenesis or nucleolus organization. Plays an essential role in maintaining nucleolar integrity in planarian stem cells. Maintains embryonic stem cells proliferation by conventional regulation of ribosome assembly and interaction with OCT4 and POU5F1 complex. Regulates antiviral innate immunity by inhibiting the virus-triggered signaling nuclear translocation of IRF3. Mechanistically, acts by disrupting the interaction between IRF3 and importin IPO5. May play a role in later stages of the processing of the pre-ribosomal particles leading to mature 60S ribosomal subunits. Has intrinsic ATPase activity.</text>
</comment>
<keyword evidence="4" id="KW-0698">rRNA processing</keyword>
<feature type="short sequence motif" description="Q motif" evidence="17">
    <location>
        <begin position="12"/>
        <end position="40"/>
    </location>
</feature>
<dbReference type="SUPFAM" id="SSF52540">
    <property type="entry name" value="P-loop containing nucleoside triphosphate hydrolases"/>
    <property type="match status" value="2"/>
</dbReference>
<evidence type="ECO:0000256" key="2">
    <source>
        <dbReference type="ARBA" id="ARBA00012552"/>
    </source>
</evidence>
<keyword evidence="9" id="KW-0694">RNA-binding</keyword>
<accession>A0A914B6M0</accession>
<organism evidence="22 23">
    <name type="scientific">Patiria miniata</name>
    <name type="common">Bat star</name>
    <name type="synonym">Asterina miniata</name>
    <dbReference type="NCBI Taxonomy" id="46514"/>
    <lineage>
        <taxon>Eukaryota</taxon>
        <taxon>Metazoa</taxon>
        <taxon>Echinodermata</taxon>
        <taxon>Eleutherozoa</taxon>
        <taxon>Asterozoa</taxon>
        <taxon>Asteroidea</taxon>
        <taxon>Valvatacea</taxon>
        <taxon>Valvatida</taxon>
        <taxon>Asterinidae</taxon>
        <taxon>Patiria</taxon>
    </lineage>
</organism>
<dbReference type="Pfam" id="PF00271">
    <property type="entry name" value="Helicase_C"/>
    <property type="match status" value="1"/>
</dbReference>
<dbReference type="FunFam" id="3.40.50.300:FF:000939">
    <property type="entry name" value="Probable ATP-dependent RNA helicase DDX56"/>
    <property type="match status" value="1"/>
</dbReference>
<dbReference type="GO" id="GO:0005829">
    <property type="term" value="C:cytosol"/>
    <property type="evidence" value="ECO:0007669"/>
    <property type="project" value="TreeGrafter"/>
</dbReference>
<comment type="catalytic activity">
    <reaction evidence="12">
        <text>ATP + H2O = ADP + phosphate + H(+)</text>
        <dbReference type="Rhea" id="RHEA:13065"/>
        <dbReference type="ChEBI" id="CHEBI:15377"/>
        <dbReference type="ChEBI" id="CHEBI:15378"/>
        <dbReference type="ChEBI" id="CHEBI:30616"/>
        <dbReference type="ChEBI" id="CHEBI:43474"/>
        <dbReference type="ChEBI" id="CHEBI:456216"/>
        <dbReference type="EC" id="3.6.4.13"/>
    </reaction>
</comment>
<evidence type="ECO:0000256" key="9">
    <source>
        <dbReference type="ARBA" id="ARBA00022884"/>
    </source>
</evidence>
<keyword evidence="3" id="KW-0690">Ribosome biogenesis</keyword>
<feature type="region of interest" description="Disordered" evidence="18">
    <location>
        <begin position="505"/>
        <end position="549"/>
    </location>
</feature>
<dbReference type="EC" id="3.6.4.13" evidence="2"/>
<evidence type="ECO:0000256" key="17">
    <source>
        <dbReference type="PROSITE-ProRule" id="PRU00552"/>
    </source>
</evidence>
<dbReference type="AlphaFoldDB" id="A0A914B6M0"/>
<dbReference type="Proteomes" id="UP000887568">
    <property type="component" value="Unplaced"/>
</dbReference>
<reference evidence="22" key="1">
    <citation type="submission" date="2022-11" db="UniProtKB">
        <authorList>
            <consortium name="EnsemblMetazoa"/>
        </authorList>
    </citation>
    <scope>IDENTIFICATION</scope>
</reference>
<evidence type="ECO:0000256" key="8">
    <source>
        <dbReference type="ARBA" id="ARBA00022840"/>
    </source>
</evidence>
<dbReference type="InterPro" id="IPR014001">
    <property type="entry name" value="Helicase_ATP-bd"/>
</dbReference>
<keyword evidence="10" id="KW-0539">Nucleus</keyword>
<protein>
    <recommendedName>
        <fullName evidence="15">Probable ATP-dependent RNA helicase DDX56</fullName>
        <ecNumber evidence="2">3.6.4.13</ecNumber>
    </recommendedName>
    <alternativeName>
        <fullName evidence="16">DEAD box protein 56</fullName>
    </alternativeName>
</protein>
<evidence type="ECO:0000256" key="16">
    <source>
        <dbReference type="ARBA" id="ARBA00075547"/>
    </source>
</evidence>
<dbReference type="InterPro" id="IPR001650">
    <property type="entry name" value="Helicase_C-like"/>
</dbReference>
<dbReference type="GeneID" id="119739998"/>
<dbReference type="FunFam" id="3.40.50.300:FF:001046">
    <property type="entry name" value="Probable ATP-dependent RNA helicase ddx56"/>
    <property type="match status" value="1"/>
</dbReference>
<dbReference type="InterPro" id="IPR050079">
    <property type="entry name" value="DEAD_box_RNA_helicase"/>
</dbReference>
<evidence type="ECO:0000256" key="5">
    <source>
        <dbReference type="ARBA" id="ARBA00022741"/>
    </source>
</evidence>
<dbReference type="GO" id="GO:0005730">
    <property type="term" value="C:nucleolus"/>
    <property type="evidence" value="ECO:0007669"/>
    <property type="project" value="UniProtKB-SubCell"/>
</dbReference>
<proteinExistence type="inferred from homology"/>
<dbReference type="PROSITE" id="PS51195">
    <property type="entry name" value="Q_MOTIF"/>
    <property type="match status" value="1"/>
</dbReference>
<dbReference type="GO" id="GO:0003723">
    <property type="term" value="F:RNA binding"/>
    <property type="evidence" value="ECO:0007669"/>
    <property type="project" value="UniProtKB-KW"/>
</dbReference>
<dbReference type="GO" id="GO:0003724">
    <property type="term" value="F:RNA helicase activity"/>
    <property type="evidence" value="ECO:0007669"/>
    <property type="project" value="UniProtKB-EC"/>
</dbReference>
<dbReference type="PANTHER" id="PTHR47959:SF21">
    <property type="entry name" value="DEAD-BOX HELICASE 56"/>
    <property type="match status" value="1"/>
</dbReference>
<evidence type="ECO:0000256" key="11">
    <source>
        <dbReference type="ARBA" id="ARBA00038041"/>
    </source>
</evidence>
<evidence type="ECO:0000256" key="10">
    <source>
        <dbReference type="ARBA" id="ARBA00023242"/>
    </source>
</evidence>
<sequence>MAASTSADMNDLRFHEMGLDDRILKAIAKLGWSKPTLIQERAIPLALEGKDLLARARTGSGKTAAYAIPLVQRILSSKQTAREQAVRAVVMVPSRELCSQAYKNILELTSCCSREVKCADVSVQVDLAAQRPLLMEKPDIIVGTPSRLLAHLQAQNLTLVDSLEVLVIDEADLIFSFGYEADLKALLPFLPKIYQAFLMSATLSDEVVALKKLVLHNPITLKLEESQLPDMDQLTQYHVKCGEEDKFLLLYTLLKLRLVRGKTIIFVNDIDKSYRLKLFLEQFSIPGCVLNSELPVNSRCHIVEQFNTGLYDIIVASDESSLGTGKQGGKRKKSKSKKGKSREYGVSRGIDFQNVANIINFDFPPTIKSYIHRVGRTARGDTKGTALSLVNDTETEILEDIEKYLVKEDGTSLIRPYQFKMVEIEGFRYRCKDAMRAVTRVAIREARVKEIKHEIFQSKTLKTYFDDNPRDIQLLRHDKVLHPAKVHSDLRNVPEYLVPKTLKASTSGASFKGPTTRKRKHRGPRESRFAKKKRRNAADPLKSFKFKKS</sequence>
<keyword evidence="8" id="KW-0067">ATP-binding</keyword>
<evidence type="ECO:0000256" key="3">
    <source>
        <dbReference type="ARBA" id="ARBA00022517"/>
    </source>
</evidence>
<evidence type="ECO:0000256" key="1">
    <source>
        <dbReference type="ARBA" id="ARBA00004604"/>
    </source>
</evidence>
<dbReference type="SMART" id="SM00490">
    <property type="entry name" value="HELICc"/>
    <property type="match status" value="1"/>
</dbReference>
<evidence type="ECO:0000256" key="12">
    <source>
        <dbReference type="ARBA" id="ARBA00047984"/>
    </source>
</evidence>
<evidence type="ECO:0000256" key="4">
    <source>
        <dbReference type="ARBA" id="ARBA00022552"/>
    </source>
</evidence>
<keyword evidence="5" id="KW-0547">Nucleotide-binding</keyword>
<dbReference type="RefSeq" id="XP_038071107.1">
    <property type="nucleotide sequence ID" value="XM_038215179.1"/>
</dbReference>
<evidence type="ECO:0000259" key="21">
    <source>
        <dbReference type="PROSITE" id="PS51195"/>
    </source>
</evidence>
<comment type="subcellular location">
    <subcellularLocation>
        <location evidence="1">Nucleus</location>
        <location evidence="1">Nucleolus</location>
    </subcellularLocation>
</comment>
<dbReference type="InterPro" id="IPR014014">
    <property type="entry name" value="RNA_helicase_DEAD_Q_motif"/>
</dbReference>
<evidence type="ECO:0000256" key="13">
    <source>
        <dbReference type="ARBA" id="ARBA00058156"/>
    </source>
</evidence>
<dbReference type="PANTHER" id="PTHR47959">
    <property type="entry name" value="ATP-DEPENDENT RNA HELICASE RHLE-RELATED"/>
    <property type="match status" value="1"/>
</dbReference>
<comment type="similarity">
    <text evidence="11">Belongs to the DEAD box helicase family. DDX56/DBP9 subfamily.</text>
</comment>
<keyword evidence="23" id="KW-1185">Reference proteome</keyword>
<dbReference type="Pfam" id="PF00270">
    <property type="entry name" value="DEAD"/>
    <property type="match status" value="1"/>
</dbReference>
<dbReference type="OrthoDB" id="1191041at2759"/>
<dbReference type="GO" id="GO:0016787">
    <property type="term" value="F:hydrolase activity"/>
    <property type="evidence" value="ECO:0007669"/>
    <property type="project" value="UniProtKB-KW"/>
</dbReference>
<dbReference type="SMART" id="SM00487">
    <property type="entry name" value="DEXDc"/>
    <property type="match status" value="1"/>
</dbReference>
<keyword evidence="6" id="KW-0378">Hydrolase</keyword>
<evidence type="ECO:0000256" key="18">
    <source>
        <dbReference type="SAM" id="MobiDB-lite"/>
    </source>
</evidence>
<keyword evidence="7" id="KW-0347">Helicase</keyword>
<dbReference type="InterPro" id="IPR011545">
    <property type="entry name" value="DEAD/DEAH_box_helicase_dom"/>
</dbReference>
<evidence type="ECO:0000313" key="22">
    <source>
        <dbReference type="EnsemblMetazoa" id="XP_038071107.1"/>
    </source>
</evidence>
<dbReference type="OMA" id="NASEQCV"/>
<feature type="region of interest" description="Disordered" evidence="18">
    <location>
        <begin position="321"/>
        <end position="342"/>
    </location>
</feature>
<evidence type="ECO:0000256" key="14">
    <source>
        <dbReference type="ARBA" id="ARBA00066108"/>
    </source>
</evidence>
<feature type="domain" description="DEAD-box RNA helicase Q" evidence="21">
    <location>
        <begin position="12"/>
        <end position="40"/>
    </location>
</feature>
<dbReference type="GO" id="GO:0005524">
    <property type="term" value="F:ATP binding"/>
    <property type="evidence" value="ECO:0007669"/>
    <property type="project" value="UniProtKB-KW"/>
</dbReference>
<dbReference type="Gene3D" id="3.40.50.300">
    <property type="entry name" value="P-loop containing nucleotide triphosphate hydrolases"/>
    <property type="match status" value="2"/>
</dbReference>
<comment type="subunit">
    <text evidence="14">May form homooligomeric complexes. Interacts with IRF3. Interacts with OCT4 and POU5F1.</text>
</comment>
<dbReference type="GO" id="GO:0006364">
    <property type="term" value="P:rRNA processing"/>
    <property type="evidence" value="ECO:0007669"/>
    <property type="project" value="UniProtKB-KW"/>
</dbReference>
<dbReference type="CDD" id="cd18787">
    <property type="entry name" value="SF2_C_DEAD"/>
    <property type="match status" value="1"/>
</dbReference>